<reference evidence="1 2" key="1">
    <citation type="submission" date="2016-05" db="EMBL/GenBank/DDBJ databases">
        <title>Comparative analysis of secretome profiles of manganese(II)-oxidizing ascomycete fungi.</title>
        <authorList>
            <consortium name="DOE Joint Genome Institute"/>
            <person name="Zeiner C.A."/>
            <person name="Purvine S.O."/>
            <person name="Zink E.M."/>
            <person name="Wu S."/>
            <person name="Pasa-Tolic L."/>
            <person name="Chaput D.L."/>
            <person name="Haridas S."/>
            <person name="Grigoriev I.V."/>
            <person name="Santelli C.M."/>
            <person name="Hansel C.M."/>
        </authorList>
    </citation>
    <scope>NUCLEOTIDE SEQUENCE [LARGE SCALE GENOMIC DNA]</scope>
    <source>
        <strain evidence="1 2">AP3s5-JAC2a</strain>
    </source>
</reference>
<keyword evidence="2" id="KW-1185">Reference proteome</keyword>
<dbReference type="Proteomes" id="UP000077069">
    <property type="component" value="Unassembled WGS sequence"/>
</dbReference>
<proteinExistence type="predicted"/>
<dbReference type="EMBL" id="KV441550">
    <property type="protein sequence ID" value="OAG09021.1"/>
    <property type="molecule type" value="Genomic_DNA"/>
</dbReference>
<dbReference type="STRING" id="1460663.A0A177CP83"/>
<dbReference type="OrthoDB" id="5385189at2759"/>
<dbReference type="InParanoid" id="A0A177CP83"/>
<gene>
    <name evidence="1" type="ORF">CC84DRAFT_1174398</name>
</gene>
<evidence type="ECO:0000313" key="1">
    <source>
        <dbReference type="EMBL" id="OAG09021.1"/>
    </source>
</evidence>
<accession>A0A177CP83</accession>
<name>A0A177CP83_9PLEO</name>
<dbReference type="GeneID" id="28763579"/>
<dbReference type="RefSeq" id="XP_018039386.1">
    <property type="nucleotide sequence ID" value="XM_018180093.1"/>
</dbReference>
<organism evidence="1 2">
    <name type="scientific">Paraphaeosphaeria sporulosa</name>
    <dbReference type="NCBI Taxonomy" id="1460663"/>
    <lineage>
        <taxon>Eukaryota</taxon>
        <taxon>Fungi</taxon>
        <taxon>Dikarya</taxon>
        <taxon>Ascomycota</taxon>
        <taxon>Pezizomycotina</taxon>
        <taxon>Dothideomycetes</taxon>
        <taxon>Pleosporomycetidae</taxon>
        <taxon>Pleosporales</taxon>
        <taxon>Massarineae</taxon>
        <taxon>Didymosphaeriaceae</taxon>
        <taxon>Paraphaeosphaeria</taxon>
    </lineage>
</organism>
<evidence type="ECO:0000313" key="2">
    <source>
        <dbReference type="Proteomes" id="UP000077069"/>
    </source>
</evidence>
<protein>
    <submittedName>
        <fullName evidence="1">Uncharacterized protein</fullName>
    </submittedName>
</protein>
<sequence>MAHHIEDRWLWLGLGIFTFFAVKGVAHGLRRIVTLTEVHKSLPPIPPLRTEDAIKSSSLATLATCENVEIRKAATKILLDRFIAHPSAYKHLIRDANSRNEERKHAAYLAFSLLEDYGYVGHQYGVPPPMPATPQAHRLGARREWLRGGEGSTRAALNGDLEERDLRRRRREAMVIHEGDRPFSEEDVWMRDGEGRISTEEQAGPRNALEVWQASGDWLNPVTGELVRDAQTTRAER</sequence>
<dbReference type="AlphaFoldDB" id="A0A177CP83"/>